<keyword evidence="6" id="KW-0143">Chaperone</keyword>
<comment type="similarity">
    <text evidence="7">Belongs to the PpiD chaperone family.</text>
</comment>
<name>A0A3D8JB36_9HELI</name>
<keyword evidence="11" id="KW-1185">Reference proteome</keyword>
<dbReference type="PANTHER" id="PTHR47529:SF1">
    <property type="entry name" value="PERIPLASMIC CHAPERONE PPID"/>
    <property type="match status" value="1"/>
</dbReference>
<dbReference type="Pfam" id="PF13145">
    <property type="entry name" value="Rotamase_2"/>
    <property type="match status" value="1"/>
</dbReference>
<evidence type="ECO:0000256" key="6">
    <source>
        <dbReference type="ARBA" id="ARBA00023186"/>
    </source>
</evidence>
<comment type="caution">
    <text evidence="10">The sequence shown here is derived from an EMBL/GenBank/DDBJ whole genome shotgun (WGS) entry which is preliminary data.</text>
</comment>
<evidence type="ECO:0000313" key="10">
    <source>
        <dbReference type="EMBL" id="RDU74111.1"/>
    </source>
</evidence>
<keyword evidence="3 8" id="KW-0812">Transmembrane</keyword>
<dbReference type="EMBL" id="NXLX01000005">
    <property type="protein sequence ID" value="RDU74111.1"/>
    <property type="molecule type" value="Genomic_DNA"/>
</dbReference>
<dbReference type="RefSeq" id="WP_115578793.1">
    <property type="nucleotide sequence ID" value="NZ_NXLX01000005.1"/>
</dbReference>
<dbReference type="Proteomes" id="UP000256695">
    <property type="component" value="Unassembled WGS sequence"/>
</dbReference>
<reference evidence="10 11" key="1">
    <citation type="submission" date="2018-04" db="EMBL/GenBank/DDBJ databases">
        <title>Novel Campyloabacter and Helicobacter Species and Strains.</title>
        <authorList>
            <person name="Mannion A.J."/>
            <person name="Shen Z."/>
            <person name="Fox J.G."/>
        </authorList>
    </citation>
    <scope>NUCLEOTIDE SEQUENCE [LARGE SCALE GENOMIC DNA]</scope>
    <source>
        <strain evidence="10 11">MIT 04-9362</strain>
    </source>
</reference>
<evidence type="ECO:0000256" key="8">
    <source>
        <dbReference type="SAM" id="Phobius"/>
    </source>
</evidence>
<gene>
    <name evidence="10" type="ORF">CQA57_03200</name>
</gene>
<sequence>MLEWMQKHKKYLVVTIWISVIALISAGMVGWNPSGFSLTGDNIAKVGKIKINQQEFQNSYQRVFNEYNQLLGGQLDLEQAKSFGIEQIALRQLIQKAQLQNFAYDLGLRVSNQEVITTITQDKTFFSNQGIFDEQIYRRLLKENNLSIKFFEQSIKDALLIQKLLTLFSPNITELEQKTIGSTIQLTDTIEYKMIETSPLKQKITSQQIQDFWEKNKEQYKKDAEAKIKAVLIDIRQQPFTLKDLQQFYNEDKTLYLNENGELPSFEKVKEKVQYDFQLQEAKKQAIKMNQKLKEEGFSNLKSQEIVISINQNISEELSNQLSNTPENGFIKPTLYNENFYIIGEILNFKPQSIKTLQEAKKEVVSTLEKSLQFEELKEEAQKQLDSFSGKVITINNLNPISIEELDKNQVQFIIHQIFASQNTQGIIMLDSRAFLYRITKQVLPQDIPDNLIKLVQDTKSQFIDKTLMHFLENKYPAKIYNKQIFK</sequence>
<feature type="domain" description="PpiC" evidence="9">
    <location>
        <begin position="243"/>
        <end position="362"/>
    </location>
</feature>
<evidence type="ECO:0000256" key="4">
    <source>
        <dbReference type="ARBA" id="ARBA00022989"/>
    </source>
</evidence>
<keyword evidence="2" id="KW-1003">Cell membrane</keyword>
<dbReference type="SUPFAM" id="SSF109998">
    <property type="entry name" value="Triger factor/SurA peptide-binding domain-like"/>
    <property type="match status" value="1"/>
</dbReference>
<dbReference type="Gene3D" id="1.10.4030.10">
    <property type="entry name" value="Porin chaperone SurA, peptide-binding domain"/>
    <property type="match status" value="1"/>
</dbReference>
<dbReference type="AlphaFoldDB" id="A0A3D8JB36"/>
<evidence type="ECO:0000256" key="7">
    <source>
        <dbReference type="ARBA" id="ARBA00038408"/>
    </source>
</evidence>
<dbReference type="InterPro" id="IPR000297">
    <property type="entry name" value="PPIase_PpiC"/>
</dbReference>
<evidence type="ECO:0000256" key="2">
    <source>
        <dbReference type="ARBA" id="ARBA00022475"/>
    </source>
</evidence>
<proteinExistence type="inferred from homology"/>
<evidence type="ECO:0000256" key="3">
    <source>
        <dbReference type="ARBA" id="ARBA00022692"/>
    </source>
</evidence>
<keyword evidence="5 8" id="KW-0472">Membrane</keyword>
<organism evidence="10 11">
    <name type="scientific">Helicobacter anseris</name>
    <dbReference type="NCBI Taxonomy" id="375926"/>
    <lineage>
        <taxon>Bacteria</taxon>
        <taxon>Pseudomonadati</taxon>
        <taxon>Campylobacterota</taxon>
        <taxon>Epsilonproteobacteria</taxon>
        <taxon>Campylobacterales</taxon>
        <taxon>Helicobacteraceae</taxon>
        <taxon>Helicobacter</taxon>
    </lineage>
</organism>
<protein>
    <recommendedName>
        <fullName evidence="9">PpiC domain-containing protein</fullName>
    </recommendedName>
</protein>
<evidence type="ECO:0000256" key="5">
    <source>
        <dbReference type="ARBA" id="ARBA00023136"/>
    </source>
</evidence>
<evidence type="ECO:0000259" key="9">
    <source>
        <dbReference type="Pfam" id="PF13145"/>
    </source>
</evidence>
<dbReference type="Pfam" id="PF13624">
    <property type="entry name" value="SurA_N_3"/>
    <property type="match status" value="1"/>
</dbReference>
<dbReference type="InterPro" id="IPR027304">
    <property type="entry name" value="Trigger_fact/SurA_dom_sf"/>
</dbReference>
<feature type="transmembrane region" description="Helical" evidence="8">
    <location>
        <begin position="12"/>
        <end position="31"/>
    </location>
</feature>
<accession>A0A3D8JB36</accession>
<dbReference type="OrthoDB" id="9788030at2"/>
<keyword evidence="4 8" id="KW-1133">Transmembrane helix</keyword>
<comment type="subcellular location">
    <subcellularLocation>
        <location evidence="1">Cell membrane</location>
        <topology evidence="1">Single-pass type II membrane protein</topology>
    </subcellularLocation>
</comment>
<evidence type="ECO:0000313" key="11">
    <source>
        <dbReference type="Proteomes" id="UP000256695"/>
    </source>
</evidence>
<evidence type="ECO:0000256" key="1">
    <source>
        <dbReference type="ARBA" id="ARBA00004401"/>
    </source>
</evidence>
<dbReference type="GO" id="GO:0005886">
    <property type="term" value="C:plasma membrane"/>
    <property type="evidence" value="ECO:0007669"/>
    <property type="project" value="UniProtKB-SubCell"/>
</dbReference>
<dbReference type="GO" id="GO:0003755">
    <property type="term" value="F:peptidyl-prolyl cis-trans isomerase activity"/>
    <property type="evidence" value="ECO:0007669"/>
    <property type="project" value="InterPro"/>
</dbReference>
<dbReference type="InterPro" id="IPR052029">
    <property type="entry name" value="PpiD_chaperone"/>
</dbReference>
<dbReference type="PANTHER" id="PTHR47529">
    <property type="entry name" value="PEPTIDYL-PROLYL CIS-TRANS ISOMERASE D"/>
    <property type="match status" value="1"/>
</dbReference>